<comment type="caution">
    <text evidence="2">The sequence shown here is derived from an EMBL/GenBank/DDBJ whole genome shotgun (WGS) entry which is preliminary data.</text>
</comment>
<dbReference type="Gene3D" id="3.10.105.10">
    <property type="entry name" value="Dipeptide-binding Protein, Domain 3"/>
    <property type="match status" value="1"/>
</dbReference>
<gene>
    <name evidence="2" type="ORF">UY81_C0073G0003</name>
</gene>
<dbReference type="SUPFAM" id="SSF53850">
    <property type="entry name" value="Periplasmic binding protein-like II"/>
    <property type="match status" value="1"/>
</dbReference>
<accession>A0A0G1XTC3</accession>
<protein>
    <recommendedName>
        <fullName evidence="1">Solute-binding protein family 5 domain-containing protein</fullName>
    </recommendedName>
</protein>
<organism evidence="2 3">
    <name type="scientific">Candidatus Giovannonibacteria bacterium GW2011_GWA2_53_7</name>
    <dbReference type="NCBI Taxonomy" id="1618650"/>
    <lineage>
        <taxon>Bacteria</taxon>
        <taxon>Candidatus Giovannoniibacteriota</taxon>
    </lineage>
</organism>
<proteinExistence type="predicted"/>
<feature type="domain" description="Solute-binding protein family 5" evidence="1">
    <location>
        <begin position="2"/>
        <end position="197"/>
    </location>
</feature>
<evidence type="ECO:0000313" key="3">
    <source>
        <dbReference type="Proteomes" id="UP000034290"/>
    </source>
</evidence>
<reference evidence="2 3" key="1">
    <citation type="journal article" date="2015" name="Nature">
        <title>rRNA introns, odd ribosomes, and small enigmatic genomes across a large radiation of phyla.</title>
        <authorList>
            <person name="Brown C.T."/>
            <person name="Hug L.A."/>
            <person name="Thomas B.C."/>
            <person name="Sharon I."/>
            <person name="Castelle C.J."/>
            <person name="Singh A."/>
            <person name="Wilkins M.J."/>
            <person name="Williams K.H."/>
            <person name="Banfield J.F."/>
        </authorList>
    </citation>
    <scope>NUCLEOTIDE SEQUENCE [LARGE SCALE GENOMIC DNA]</scope>
</reference>
<evidence type="ECO:0000313" key="2">
    <source>
        <dbReference type="EMBL" id="KKW34488.1"/>
    </source>
</evidence>
<dbReference type="GO" id="GO:1904680">
    <property type="term" value="F:peptide transmembrane transporter activity"/>
    <property type="evidence" value="ECO:0007669"/>
    <property type="project" value="TreeGrafter"/>
</dbReference>
<dbReference type="AlphaFoldDB" id="A0A0G1XTC3"/>
<evidence type="ECO:0000259" key="1">
    <source>
        <dbReference type="Pfam" id="PF00496"/>
    </source>
</evidence>
<dbReference type="EMBL" id="LCRM01000073">
    <property type="protein sequence ID" value="KKW34488.1"/>
    <property type="molecule type" value="Genomic_DNA"/>
</dbReference>
<sequence length="306" mass="34546">MNAREIDAIAGISPDELDGIRRTDLTTMTALLPRVFGVFFNQNRAPILARQAVRQALDLAIDKQMIIDTVLHGYGAIARGPIPLPDPTETATSTGPDLETARAALIGDKWLWDEKDLLWKKGKDSLAFSLTTADTPELKEAAELIKQDWEKLGVKVELKVFELGDLNQNVIRPREYDAVFFGEILGRNPDPFAFWYSKQRLDPGLNIALYTNVKADALLEKIRATTDRETLTQLNRNFNALVLADMPASFVYSPYFLYLTPPAVQDLTLPPINTAADRFLNIHRWYIKTERVWSVFANTNNQLENN</sequence>
<dbReference type="Proteomes" id="UP000034290">
    <property type="component" value="Unassembled WGS sequence"/>
</dbReference>
<dbReference type="Pfam" id="PF00496">
    <property type="entry name" value="SBP_bac_5"/>
    <property type="match status" value="1"/>
</dbReference>
<dbReference type="InterPro" id="IPR039424">
    <property type="entry name" value="SBP_5"/>
</dbReference>
<dbReference type="Gene3D" id="3.40.190.10">
    <property type="entry name" value="Periplasmic binding protein-like II"/>
    <property type="match status" value="1"/>
</dbReference>
<dbReference type="GO" id="GO:0015833">
    <property type="term" value="P:peptide transport"/>
    <property type="evidence" value="ECO:0007669"/>
    <property type="project" value="TreeGrafter"/>
</dbReference>
<dbReference type="PANTHER" id="PTHR30290">
    <property type="entry name" value="PERIPLASMIC BINDING COMPONENT OF ABC TRANSPORTER"/>
    <property type="match status" value="1"/>
</dbReference>
<dbReference type="InterPro" id="IPR000914">
    <property type="entry name" value="SBP_5_dom"/>
</dbReference>
<name>A0A0G1XTC3_9BACT</name>